<accession>A0A392U9B7</accession>
<proteinExistence type="predicted"/>
<reference evidence="1 2" key="1">
    <citation type="journal article" date="2018" name="Front. Plant Sci.">
        <title>Red Clover (Trifolium pratense) and Zigzag Clover (T. medium) - A Picture of Genomic Similarities and Differences.</title>
        <authorList>
            <person name="Dluhosova J."/>
            <person name="Istvanek J."/>
            <person name="Nedelnik J."/>
            <person name="Repkova J."/>
        </authorList>
    </citation>
    <scope>NUCLEOTIDE SEQUENCE [LARGE SCALE GENOMIC DNA]</scope>
    <source>
        <strain evidence="2">cv. 10/8</strain>
        <tissue evidence="1">Leaf</tissue>
    </source>
</reference>
<name>A0A392U9B7_9FABA</name>
<keyword evidence="2" id="KW-1185">Reference proteome</keyword>
<dbReference type="EMBL" id="LXQA010766297">
    <property type="protein sequence ID" value="MCI69972.1"/>
    <property type="molecule type" value="Genomic_DNA"/>
</dbReference>
<dbReference type="Proteomes" id="UP000265520">
    <property type="component" value="Unassembled WGS sequence"/>
</dbReference>
<sequence length="34" mass="3675">PGGVRCSDHVAKDLVIAPRGVRCKARCGSLQRRL</sequence>
<dbReference type="AlphaFoldDB" id="A0A392U9B7"/>
<feature type="non-terminal residue" evidence="1">
    <location>
        <position position="1"/>
    </location>
</feature>
<protein>
    <submittedName>
        <fullName evidence="1">Uncharacterized protein</fullName>
    </submittedName>
</protein>
<comment type="caution">
    <text evidence="1">The sequence shown here is derived from an EMBL/GenBank/DDBJ whole genome shotgun (WGS) entry which is preliminary data.</text>
</comment>
<organism evidence="1 2">
    <name type="scientific">Trifolium medium</name>
    <dbReference type="NCBI Taxonomy" id="97028"/>
    <lineage>
        <taxon>Eukaryota</taxon>
        <taxon>Viridiplantae</taxon>
        <taxon>Streptophyta</taxon>
        <taxon>Embryophyta</taxon>
        <taxon>Tracheophyta</taxon>
        <taxon>Spermatophyta</taxon>
        <taxon>Magnoliopsida</taxon>
        <taxon>eudicotyledons</taxon>
        <taxon>Gunneridae</taxon>
        <taxon>Pentapetalae</taxon>
        <taxon>rosids</taxon>
        <taxon>fabids</taxon>
        <taxon>Fabales</taxon>
        <taxon>Fabaceae</taxon>
        <taxon>Papilionoideae</taxon>
        <taxon>50 kb inversion clade</taxon>
        <taxon>NPAAA clade</taxon>
        <taxon>Hologalegina</taxon>
        <taxon>IRL clade</taxon>
        <taxon>Trifolieae</taxon>
        <taxon>Trifolium</taxon>
    </lineage>
</organism>
<evidence type="ECO:0000313" key="2">
    <source>
        <dbReference type="Proteomes" id="UP000265520"/>
    </source>
</evidence>
<evidence type="ECO:0000313" key="1">
    <source>
        <dbReference type="EMBL" id="MCI69972.1"/>
    </source>
</evidence>